<protein>
    <recommendedName>
        <fullName evidence="4">Glycosyltransferase RgtA/B/C/D-like domain-containing protein</fullName>
    </recommendedName>
</protein>
<dbReference type="RefSeq" id="WP_085515697.1">
    <property type="nucleotide sequence ID" value="NZ_FXAW01000001.1"/>
</dbReference>
<dbReference type="AlphaFoldDB" id="A0A1X7IJ58"/>
<dbReference type="Proteomes" id="UP000193804">
    <property type="component" value="Unassembled WGS sequence"/>
</dbReference>
<dbReference type="OrthoDB" id="975915at2"/>
<evidence type="ECO:0000256" key="1">
    <source>
        <dbReference type="SAM" id="Phobius"/>
    </source>
</evidence>
<organism evidence="2 3">
    <name type="scientific">Marivirga sericea</name>
    <dbReference type="NCBI Taxonomy" id="1028"/>
    <lineage>
        <taxon>Bacteria</taxon>
        <taxon>Pseudomonadati</taxon>
        <taxon>Bacteroidota</taxon>
        <taxon>Cytophagia</taxon>
        <taxon>Cytophagales</taxon>
        <taxon>Marivirgaceae</taxon>
        <taxon>Marivirga</taxon>
    </lineage>
</organism>
<dbReference type="EMBL" id="FXAW01000001">
    <property type="protein sequence ID" value="SMG14939.1"/>
    <property type="molecule type" value="Genomic_DNA"/>
</dbReference>
<gene>
    <name evidence="2" type="ORF">SAMN05661096_00713</name>
</gene>
<reference evidence="3" key="1">
    <citation type="submission" date="2017-04" db="EMBL/GenBank/DDBJ databases">
        <authorList>
            <person name="Varghese N."/>
            <person name="Submissions S."/>
        </authorList>
    </citation>
    <scope>NUCLEOTIDE SEQUENCE [LARGE SCALE GENOMIC DNA]</scope>
    <source>
        <strain evidence="3">DSM 4125</strain>
    </source>
</reference>
<feature type="transmembrane region" description="Helical" evidence="1">
    <location>
        <begin position="190"/>
        <end position="214"/>
    </location>
</feature>
<accession>A0A1X7IJ58</accession>
<evidence type="ECO:0000313" key="3">
    <source>
        <dbReference type="Proteomes" id="UP000193804"/>
    </source>
</evidence>
<proteinExistence type="predicted"/>
<feature type="transmembrane region" description="Helical" evidence="1">
    <location>
        <begin position="367"/>
        <end position="386"/>
    </location>
</feature>
<sequence>MGAIIAILLLVGLAQWLKSSYIVKQPKLNKRYNWGVFFRIVGTIGYIVYARFFSGGGVDAWIYDNYAAAYAEYFRDFDFSPFYVESMWRNGQLFYTNFVAYPAAFFMIFTFDNEFGIYLLFSAVCFAGLILMFKAFRKNYFFLDQANLLFWILLFPALWFWTSTIGKDSFMFLGMGVVCMGITNKKLNYIYIMIGLAILYAFRPPTAYVAVLALGSFFILNLKDSWLLRIFKISAGLVIIIFLANYLSDQWGVEEFSNEELTELQSGTLRNNEYGTGVLDEKSGGIGSIPQGIVDVLARPFLWEIRNILTFASAIEINAVLFLLFWKRKSVVRFVKDSLTNRLSTFTLAFVFIYVVTVGLFENNIGLIARHRAIIFPFLFLMAFAYDEKVKRAYQKFMWQSRMKMQEQIKTKEKVEQRNL</sequence>
<dbReference type="STRING" id="1028.SAMN05661096_00713"/>
<keyword evidence="1" id="KW-0812">Transmembrane</keyword>
<keyword evidence="1" id="KW-0472">Membrane</keyword>
<name>A0A1X7IJ58_9BACT</name>
<keyword evidence="1" id="KW-1133">Transmembrane helix</keyword>
<evidence type="ECO:0008006" key="4">
    <source>
        <dbReference type="Google" id="ProtNLM"/>
    </source>
</evidence>
<feature type="transmembrane region" description="Helical" evidence="1">
    <location>
        <begin position="148"/>
        <end position="166"/>
    </location>
</feature>
<feature type="transmembrane region" description="Helical" evidence="1">
    <location>
        <begin position="117"/>
        <end position="136"/>
    </location>
</feature>
<feature type="transmembrane region" description="Helical" evidence="1">
    <location>
        <begin position="308"/>
        <end position="327"/>
    </location>
</feature>
<feature type="transmembrane region" description="Helical" evidence="1">
    <location>
        <begin position="36"/>
        <end position="53"/>
    </location>
</feature>
<feature type="transmembrane region" description="Helical" evidence="1">
    <location>
        <begin position="226"/>
        <end position="247"/>
    </location>
</feature>
<feature type="transmembrane region" description="Helical" evidence="1">
    <location>
        <begin position="339"/>
        <end position="361"/>
    </location>
</feature>
<evidence type="ECO:0000313" key="2">
    <source>
        <dbReference type="EMBL" id="SMG14939.1"/>
    </source>
</evidence>
<keyword evidence="3" id="KW-1185">Reference proteome</keyword>